<dbReference type="CDD" id="cd00063">
    <property type="entry name" value="FN3"/>
    <property type="match status" value="1"/>
</dbReference>
<feature type="compositionally biased region" description="Polar residues" evidence="1">
    <location>
        <begin position="96"/>
        <end position="108"/>
    </location>
</feature>
<gene>
    <name evidence="6" type="primary">LOC116948259</name>
</gene>
<dbReference type="InterPro" id="IPR013783">
    <property type="entry name" value="Ig-like_fold"/>
</dbReference>
<dbReference type="SMART" id="SM00060">
    <property type="entry name" value="FN3"/>
    <property type="match status" value="1"/>
</dbReference>
<proteinExistence type="predicted"/>
<keyword evidence="2" id="KW-0812">Transmembrane</keyword>
<feature type="compositionally biased region" description="Low complexity" evidence="1">
    <location>
        <begin position="183"/>
        <end position="200"/>
    </location>
</feature>
<name>A0AAJ7TQ77_PETMA</name>
<dbReference type="InterPro" id="IPR036116">
    <property type="entry name" value="FN3_sf"/>
</dbReference>
<protein>
    <submittedName>
        <fullName evidence="6">Nascent polypeptide-associated complex subunit alpha, muscle-specific form-like</fullName>
    </submittedName>
</protein>
<feature type="region of interest" description="Disordered" evidence="1">
    <location>
        <begin position="96"/>
        <end position="238"/>
    </location>
</feature>
<feature type="compositionally biased region" description="Polar residues" evidence="1">
    <location>
        <begin position="209"/>
        <end position="234"/>
    </location>
</feature>
<keyword evidence="2" id="KW-0472">Membrane</keyword>
<evidence type="ECO:0000313" key="6">
    <source>
        <dbReference type="RefSeq" id="XP_032820637.1"/>
    </source>
</evidence>
<keyword evidence="5" id="KW-1185">Reference proteome</keyword>
<dbReference type="AlphaFoldDB" id="A0AAJ7TQ77"/>
<dbReference type="KEGG" id="pmrn:116948259"/>
<feature type="transmembrane region" description="Helical" evidence="2">
    <location>
        <begin position="509"/>
        <end position="532"/>
    </location>
</feature>
<dbReference type="Pfam" id="PF00041">
    <property type="entry name" value="fn3"/>
    <property type="match status" value="1"/>
</dbReference>
<evidence type="ECO:0000313" key="5">
    <source>
        <dbReference type="Proteomes" id="UP001318040"/>
    </source>
</evidence>
<feature type="chain" id="PRO_5042578431" evidence="3">
    <location>
        <begin position="36"/>
        <end position="587"/>
    </location>
</feature>
<sequence length="587" mass="63010">MLSQKRKTAQNKTMERSVLHLLHSVFIFCLTLSDAQIPGGQENNSSRPQEIHCVTRNSKTTSPSAEQIVVTLCERGNKSGTPSGAPSRENLLSNLTRPRLPHTQQAPTSLPPMGTENPATAHIPGTFEFETAQSGTEQQNTDRPSLNSQPTPTHTRNPNATQPHTHLPGEHTPESPTAHTLQPGTDTTTARAPATFTPEPTARRKNVHNGHTTQPYTSHGNAQGRTRQPPTSQPYDVHYLSSPAPIILTTLSADSDTTTADKSITSDNTTPPLSLFTSKEYPTNSPEDASTAHPAIFQTPTPKHATASQARPPQAIDPHLLFGPPSFSYETFDLEMEENVAGVGNESGVAQYRQAEPCDVDPCHHPQPPCRTPGRRGGCPCDASPAGPSAPRLLAVVPVGESDVAVRWCSPRSGVRAFAVAYRAMDGEPARNAGSPLLVHATWRNHVLRGLRPNGRYQVCVAAIGGPGRGRCWETERSFGDADAAAAAAAAAAATTAEFTAPAGGPWRLNAAIVAVVFLVELGCITVLSLCLHRDRKARGRREPPPPPPAMLISYSSTEFLSVRNQAFLEIKDELACPPSLSFPYRQ</sequence>
<accession>A0AAJ7TQ77</accession>
<feature type="signal peptide" evidence="3">
    <location>
        <begin position="1"/>
        <end position="35"/>
    </location>
</feature>
<keyword evidence="2" id="KW-1133">Transmembrane helix</keyword>
<keyword evidence="3" id="KW-0732">Signal</keyword>
<dbReference type="InterPro" id="IPR003961">
    <property type="entry name" value="FN3_dom"/>
</dbReference>
<evidence type="ECO:0000256" key="1">
    <source>
        <dbReference type="SAM" id="MobiDB-lite"/>
    </source>
</evidence>
<reference evidence="6" key="1">
    <citation type="submission" date="2025-08" db="UniProtKB">
        <authorList>
            <consortium name="RefSeq"/>
        </authorList>
    </citation>
    <scope>IDENTIFICATION</scope>
    <source>
        <tissue evidence="6">Sperm</tissue>
    </source>
</reference>
<dbReference type="SUPFAM" id="SSF49265">
    <property type="entry name" value="Fibronectin type III"/>
    <property type="match status" value="1"/>
</dbReference>
<feature type="domain" description="Fibronectin type-III" evidence="4">
    <location>
        <begin position="390"/>
        <end position="484"/>
    </location>
</feature>
<feature type="compositionally biased region" description="Polar residues" evidence="1">
    <location>
        <begin position="131"/>
        <end position="164"/>
    </location>
</feature>
<dbReference type="RefSeq" id="XP_032820637.1">
    <property type="nucleotide sequence ID" value="XM_032964746.1"/>
</dbReference>
<organism evidence="5 6">
    <name type="scientific">Petromyzon marinus</name>
    <name type="common">Sea lamprey</name>
    <dbReference type="NCBI Taxonomy" id="7757"/>
    <lineage>
        <taxon>Eukaryota</taxon>
        <taxon>Metazoa</taxon>
        <taxon>Chordata</taxon>
        <taxon>Craniata</taxon>
        <taxon>Vertebrata</taxon>
        <taxon>Cyclostomata</taxon>
        <taxon>Hyperoartia</taxon>
        <taxon>Petromyzontiformes</taxon>
        <taxon>Petromyzontidae</taxon>
        <taxon>Petromyzon</taxon>
    </lineage>
</organism>
<dbReference type="Gene3D" id="2.60.40.10">
    <property type="entry name" value="Immunoglobulins"/>
    <property type="match status" value="1"/>
</dbReference>
<evidence type="ECO:0000256" key="3">
    <source>
        <dbReference type="SAM" id="SignalP"/>
    </source>
</evidence>
<dbReference type="PROSITE" id="PS50853">
    <property type="entry name" value="FN3"/>
    <property type="match status" value="1"/>
</dbReference>
<evidence type="ECO:0000259" key="4">
    <source>
        <dbReference type="PROSITE" id="PS50853"/>
    </source>
</evidence>
<dbReference type="Proteomes" id="UP001318040">
    <property type="component" value="Chromosome 33"/>
</dbReference>
<evidence type="ECO:0000256" key="2">
    <source>
        <dbReference type="SAM" id="Phobius"/>
    </source>
</evidence>